<evidence type="ECO:0000313" key="2">
    <source>
        <dbReference type="EMBL" id="KKK83874.1"/>
    </source>
</evidence>
<protein>
    <submittedName>
        <fullName evidence="2">Uncharacterized protein</fullName>
    </submittedName>
</protein>
<evidence type="ECO:0000256" key="1">
    <source>
        <dbReference type="SAM" id="Coils"/>
    </source>
</evidence>
<accession>A0A0F9AZS8</accession>
<reference evidence="2" key="1">
    <citation type="journal article" date="2015" name="Nature">
        <title>Complex archaea that bridge the gap between prokaryotes and eukaryotes.</title>
        <authorList>
            <person name="Spang A."/>
            <person name="Saw J.H."/>
            <person name="Jorgensen S.L."/>
            <person name="Zaremba-Niedzwiedzka K."/>
            <person name="Martijn J."/>
            <person name="Lind A.E."/>
            <person name="van Eijk R."/>
            <person name="Schleper C."/>
            <person name="Guy L."/>
            <person name="Ettema T.J."/>
        </authorList>
    </citation>
    <scope>NUCLEOTIDE SEQUENCE</scope>
</reference>
<dbReference type="AlphaFoldDB" id="A0A0F9AZS8"/>
<proteinExistence type="predicted"/>
<gene>
    <name evidence="2" type="ORF">LCGC14_2789000</name>
</gene>
<dbReference type="EMBL" id="LAZR01052030">
    <property type="protein sequence ID" value="KKK83874.1"/>
    <property type="molecule type" value="Genomic_DNA"/>
</dbReference>
<sequence length="89" mass="10105">MLKAVQEEHGRLRADVGNLDKENKELKAENAKFAEENMQLFAKVGDLEKRALEGNDQIDELNQEKALTKLAVDDLLDRLISIDTLVEKQ</sequence>
<comment type="caution">
    <text evidence="2">The sequence shown here is derived from an EMBL/GenBank/DDBJ whole genome shotgun (WGS) entry which is preliminary data.</text>
</comment>
<organism evidence="2">
    <name type="scientific">marine sediment metagenome</name>
    <dbReference type="NCBI Taxonomy" id="412755"/>
    <lineage>
        <taxon>unclassified sequences</taxon>
        <taxon>metagenomes</taxon>
        <taxon>ecological metagenomes</taxon>
    </lineage>
</organism>
<keyword evidence="1" id="KW-0175">Coiled coil</keyword>
<name>A0A0F9AZS8_9ZZZZ</name>
<dbReference type="Gene3D" id="1.20.5.400">
    <property type="match status" value="1"/>
</dbReference>
<feature type="coiled-coil region" evidence="1">
    <location>
        <begin position="2"/>
        <end position="78"/>
    </location>
</feature>